<keyword evidence="3" id="KW-1185">Reference proteome</keyword>
<dbReference type="InterPro" id="IPR001810">
    <property type="entry name" value="F-box_dom"/>
</dbReference>
<comment type="caution">
    <text evidence="2">The sequence shown here is derived from an EMBL/GenBank/DDBJ whole genome shotgun (WGS) entry which is preliminary data.</text>
</comment>
<proteinExistence type="predicted"/>
<evidence type="ECO:0000313" key="2">
    <source>
        <dbReference type="EMBL" id="KAJ7347397.1"/>
    </source>
</evidence>
<name>A0AAD7A123_9AGAR</name>
<dbReference type="SUPFAM" id="SSF81383">
    <property type="entry name" value="F-box domain"/>
    <property type="match status" value="1"/>
</dbReference>
<dbReference type="InterPro" id="IPR036047">
    <property type="entry name" value="F-box-like_dom_sf"/>
</dbReference>
<dbReference type="Proteomes" id="UP001218218">
    <property type="component" value="Unassembled WGS sequence"/>
</dbReference>
<dbReference type="Pfam" id="PF00646">
    <property type="entry name" value="F-box"/>
    <property type="match status" value="1"/>
</dbReference>
<evidence type="ECO:0000313" key="3">
    <source>
        <dbReference type="Proteomes" id="UP001218218"/>
    </source>
</evidence>
<protein>
    <recommendedName>
        <fullName evidence="1">F-box domain-containing protein</fullName>
    </recommendedName>
</protein>
<reference evidence="2" key="1">
    <citation type="submission" date="2023-03" db="EMBL/GenBank/DDBJ databases">
        <title>Massive genome expansion in bonnet fungi (Mycena s.s.) driven by repeated elements and novel gene families across ecological guilds.</title>
        <authorList>
            <consortium name="Lawrence Berkeley National Laboratory"/>
            <person name="Harder C.B."/>
            <person name="Miyauchi S."/>
            <person name="Viragh M."/>
            <person name="Kuo A."/>
            <person name="Thoen E."/>
            <person name="Andreopoulos B."/>
            <person name="Lu D."/>
            <person name="Skrede I."/>
            <person name="Drula E."/>
            <person name="Henrissat B."/>
            <person name="Morin E."/>
            <person name="Kohler A."/>
            <person name="Barry K."/>
            <person name="LaButti K."/>
            <person name="Morin E."/>
            <person name="Salamov A."/>
            <person name="Lipzen A."/>
            <person name="Mereny Z."/>
            <person name="Hegedus B."/>
            <person name="Baldrian P."/>
            <person name="Stursova M."/>
            <person name="Weitz H."/>
            <person name="Taylor A."/>
            <person name="Grigoriev I.V."/>
            <person name="Nagy L.G."/>
            <person name="Martin F."/>
            <person name="Kauserud H."/>
        </authorList>
    </citation>
    <scope>NUCLEOTIDE SEQUENCE</scope>
    <source>
        <strain evidence="2">CBHHK002</strain>
    </source>
</reference>
<dbReference type="AlphaFoldDB" id="A0AAD7A123"/>
<dbReference type="PROSITE" id="PS50181">
    <property type="entry name" value="FBOX"/>
    <property type="match status" value="1"/>
</dbReference>
<evidence type="ECO:0000259" key="1">
    <source>
        <dbReference type="PROSITE" id="PS50181"/>
    </source>
</evidence>
<dbReference type="EMBL" id="JARIHO010000019">
    <property type="protein sequence ID" value="KAJ7347397.1"/>
    <property type="molecule type" value="Genomic_DNA"/>
</dbReference>
<gene>
    <name evidence="2" type="ORF">DFH08DRAFT_1002249</name>
</gene>
<dbReference type="CDD" id="cd09917">
    <property type="entry name" value="F-box_SF"/>
    <property type="match status" value="1"/>
</dbReference>
<accession>A0AAD7A123</accession>
<organism evidence="2 3">
    <name type="scientific">Mycena albidolilacea</name>
    <dbReference type="NCBI Taxonomy" id="1033008"/>
    <lineage>
        <taxon>Eukaryota</taxon>
        <taxon>Fungi</taxon>
        <taxon>Dikarya</taxon>
        <taxon>Basidiomycota</taxon>
        <taxon>Agaricomycotina</taxon>
        <taxon>Agaricomycetes</taxon>
        <taxon>Agaricomycetidae</taxon>
        <taxon>Agaricales</taxon>
        <taxon>Marasmiineae</taxon>
        <taxon>Mycenaceae</taxon>
        <taxon>Mycena</taxon>
    </lineage>
</organism>
<sequence length="355" mass="39331">MEQTITAVPVELWDLIFHHLDGDSLLTFAVVCRGFNELAIIMYLLRQGVSAISIKAGNLDISCDGLSALQLSCPLLPLKRLRCTFSGSRLSWKLGLLQNIISQTPSMQELHLELPEEFTSYGAHAALHGVLYAACSKVQGPVLVVYGGELLKYTLPQISASIGPALAPRWLHPFSGVSRRVETGAPRFSSVHIRMMFSYGHHPTSSVVMLKSILRRIATHFAPFLRLCLCIKGRNTRTLNSARTMFPFPARLPALRHLDFWLMMEGAFLGVRIVEFVVEAKAELPGVGEIKSGFKLARGIHRNFATSFALSTYIIRGAQSKTSLDAFYAESSGNLCPVPDLMEYIREVWDSASHQ</sequence>
<feature type="domain" description="F-box" evidence="1">
    <location>
        <begin position="2"/>
        <end position="38"/>
    </location>
</feature>